<keyword evidence="2" id="KW-1185">Reference proteome</keyword>
<proteinExistence type="predicted"/>
<evidence type="ECO:0000313" key="2">
    <source>
        <dbReference type="Proteomes" id="UP000655588"/>
    </source>
</evidence>
<dbReference type="AlphaFoldDB" id="A0A833W8F6"/>
<reference evidence="1" key="1">
    <citation type="submission" date="2019-11" db="EMBL/GenBank/DDBJ databases">
        <title>The nuclear and mitochondrial genomes of Frieseomelitta varia - a highly eusocial stingless bee (Meliponini) with a permanently sterile worker caste.</title>
        <authorList>
            <person name="Freitas F.C.P."/>
            <person name="Lourenco A.P."/>
            <person name="Nunes F.M.F."/>
            <person name="Paschoal A.R."/>
            <person name="Abreu F.C.P."/>
            <person name="Barbin F.O."/>
            <person name="Bataglia L."/>
            <person name="Cardoso-Junior C.A.M."/>
            <person name="Cervoni M.S."/>
            <person name="Silva S.R."/>
            <person name="Dalarmi F."/>
            <person name="Del Lama M.A."/>
            <person name="Depintor T.S."/>
            <person name="Ferreira K.M."/>
            <person name="Goria P.S."/>
            <person name="Jaskot M.C."/>
            <person name="Lago D.C."/>
            <person name="Luna-Lucena D."/>
            <person name="Moda L.M."/>
            <person name="Nascimento L."/>
            <person name="Pedrino M."/>
            <person name="Rabico F.O."/>
            <person name="Sanches F.C."/>
            <person name="Santos D.E."/>
            <person name="Santos C.G."/>
            <person name="Vieira J."/>
            <person name="Lopes T.F."/>
            <person name="Barchuk A.R."/>
            <person name="Hartfelder K."/>
            <person name="Simoes Z.L.P."/>
            <person name="Bitondi M.M.G."/>
            <person name="Pinheiro D.G."/>
        </authorList>
    </citation>
    <scope>NUCLEOTIDE SEQUENCE</scope>
    <source>
        <strain evidence="1">USP_RPSP 00005682</strain>
        <tissue evidence="1">Whole individual</tissue>
    </source>
</reference>
<protein>
    <submittedName>
        <fullName evidence="1">Uncharacterized protein</fullName>
    </submittedName>
</protein>
<sequence length="83" mass="9822">MKALDTAVYWIEYVIRNGLKIASHYLQRSYLDESYIRLTFSPVPYVNKIPENQRSNGEKSKLITQRVEIFVKQLFAFEYTGNK</sequence>
<comment type="caution">
    <text evidence="1">The sequence shown here is derived from an EMBL/GenBank/DDBJ whole genome shotgun (WGS) entry which is preliminary data.</text>
</comment>
<gene>
    <name evidence="1" type="ORF">E2986_12281</name>
</gene>
<dbReference type="EMBL" id="WNWW01000485">
    <property type="protein sequence ID" value="KAF3424243.1"/>
    <property type="molecule type" value="Genomic_DNA"/>
</dbReference>
<accession>A0A833W8F6</accession>
<name>A0A833W8F6_9HYME</name>
<evidence type="ECO:0000313" key="1">
    <source>
        <dbReference type="EMBL" id="KAF3424243.1"/>
    </source>
</evidence>
<organism evidence="1 2">
    <name type="scientific">Frieseomelitta varia</name>
    <dbReference type="NCBI Taxonomy" id="561572"/>
    <lineage>
        <taxon>Eukaryota</taxon>
        <taxon>Metazoa</taxon>
        <taxon>Ecdysozoa</taxon>
        <taxon>Arthropoda</taxon>
        <taxon>Hexapoda</taxon>
        <taxon>Insecta</taxon>
        <taxon>Pterygota</taxon>
        <taxon>Neoptera</taxon>
        <taxon>Endopterygota</taxon>
        <taxon>Hymenoptera</taxon>
        <taxon>Apocrita</taxon>
        <taxon>Aculeata</taxon>
        <taxon>Apoidea</taxon>
        <taxon>Anthophila</taxon>
        <taxon>Apidae</taxon>
        <taxon>Frieseomelitta</taxon>
    </lineage>
</organism>
<dbReference type="Proteomes" id="UP000655588">
    <property type="component" value="Unassembled WGS sequence"/>
</dbReference>